<dbReference type="InterPro" id="IPR011051">
    <property type="entry name" value="RmlC_Cupin_sf"/>
</dbReference>
<comment type="caution">
    <text evidence="2">The sequence shown here is derived from an EMBL/GenBank/DDBJ whole genome shotgun (WGS) entry which is preliminary data.</text>
</comment>
<dbReference type="InterPro" id="IPR014710">
    <property type="entry name" value="RmlC-like_jellyroll"/>
</dbReference>
<name>A0ABW5NRG5_9FLAO</name>
<dbReference type="EMBL" id="JBHUMD010000006">
    <property type="protein sequence ID" value="MFD2601414.1"/>
    <property type="molecule type" value="Genomic_DNA"/>
</dbReference>
<sequence length="182" mass="20828">MDDVKTYYNPLNGEYTKILRSSADTLGEYSLLEVNLMPGGGNPPHYHTQFTEEFIAVKGKLGLLYNKDIVYLNPGESRLVPIGVEHRFFNDCDEPIVFKIILRSGQPGFENFIKGLFGLVNDVKTTKKMIPKNPLYGATLLYWGDTHLKNLYFHVFSPLAKLAYWLAKKTGTENKLLERYCR</sequence>
<protein>
    <submittedName>
        <fullName evidence="2">Cupin domain-containing protein</fullName>
    </submittedName>
</protein>
<reference evidence="3" key="1">
    <citation type="journal article" date="2019" name="Int. J. Syst. Evol. Microbiol.">
        <title>The Global Catalogue of Microorganisms (GCM) 10K type strain sequencing project: providing services to taxonomists for standard genome sequencing and annotation.</title>
        <authorList>
            <consortium name="The Broad Institute Genomics Platform"/>
            <consortium name="The Broad Institute Genome Sequencing Center for Infectious Disease"/>
            <person name="Wu L."/>
            <person name="Ma J."/>
        </authorList>
    </citation>
    <scope>NUCLEOTIDE SEQUENCE [LARGE SCALE GENOMIC DNA]</scope>
    <source>
        <strain evidence="3">KCTC 42107</strain>
    </source>
</reference>
<organism evidence="2 3">
    <name type="scientific">Flavobacterium suzhouense</name>
    <dbReference type="NCBI Taxonomy" id="1529638"/>
    <lineage>
        <taxon>Bacteria</taxon>
        <taxon>Pseudomonadati</taxon>
        <taxon>Bacteroidota</taxon>
        <taxon>Flavobacteriia</taxon>
        <taxon>Flavobacteriales</taxon>
        <taxon>Flavobacteriaceae</taxon>
        <taxon>Flavobacterium</taxon>
    </lineage>
</organism>
<accession>A0ABW5NRG5</accession>
<proteinExistence type="predicted"/>
<dbReference type="RefSeq" id="WP_379819998.1">
    <property type="nucleotide sequence ID" value="NZ_JBHUMD010000006.1"/>
</dbReference>
<feature type="domain" description="Cupin type-2" evidence="1">
    <location>
        <begin position="33"/>
        <end position="98"/>
    </location>
</feature>
<dbReference type="InterPro" id="IPR013096">
    <property type="entry name" value="Cupin_2"/>
</dbReference>
<dbReference type="Gene3D" id="2.60.120.10">
    <property type="entry name" value="Jelly Rolls"/>
    <property type="match status" value="1"/>
</dbReference>
<gene>
    <name evidence="2" type="ORF">ACFSR3_05045</name>
</gene>
<evidence type="ECO:0000259" key="1">
    <source>
        <dbReference type="Pfam" id="PF07883"/>
    </source>
</evidence>
<evidence type="ECO:0000313" key="2">
    <source>
        <dbReference type="EMBL" id="MFD2601414.1"/>
    </source>
</evidence>
<dbReference type="PANTHER" id="PTHR36440:SF1">
    <property type="entry name" value="PUTATIVE (AFU_ORTHOLOGUE AFUA_8G07350)-RELATED"/>
    <property type="match status" value="1"/>
</dbReference>
<dbReference type="PANTHER" id="PTHR36440">
    <property type="entry name" value="PUTATIVE (AFU_ORTHOLOGUE AFUA_8G07350)-RELATED"/>
    <property type="match status" value="1"/>
</dbReference>
<dbReference type="Pfam" id="PF07883">
    <property type="entry name" value="Cupin_2"/>
    <property type="match status" value="1"/>
</dbReference>
<dbReference type="SUPFAM" id="SSF51182">
    <property type="entry name" value="RmlC-like cupins"/>
    <property type="match status" value="1"/>
</dbReference>
<evidence type="ECO:0000313" key="3">
    <source>
        <dbReference type="Proteomes" id="UP001597480"/>
    </source>
</evidence>
<dbReference type="InterPro" id="IPR053146">
    <property type="entry name" value="QDO-like"/>
</dbReference>
<dbReference type="Proteomes" id="UP001597480">
    <property type="component" value="Unassembled WGS sequence"/>
</dbReference>
<keyword evidence="3" id="KW-1185">Reference proteome</keyword>